<name>A0A1F6V821_9BACT</name>
<accession>A0A1F6V821</accession>
<dbReference type="InterPro" id="IPR000529">
    <property type="entry name" value="Ribosomal_bS6"/>
</dbReference>
<evidence type="ECO:0000313" key="5">
    <source>
        <dbReference type="Proteomes" id="UP000177370"/>
    </source>
</evidence>
<dbReference type="GO" id="GO:0005840">
    <property type="term" value="C:ribosome"/>
    <property type="evidence" value="ECO:0007669"/>
    <property type="project" value="InterPro"/>
</dbReference>
<evidence type="ECO:0000313" key="4">
    <source>
        <dbReference type="EMBL" id="OGI65803.1"/>
    </source>
</evidence>
<dbReference type="GO" id="GO:0019843">
    <property type="term" value="F:rRNA binding"/>
    <property type="evidence" value="ECO:0007669"/>
    <property type="project" value="InterPro"/>
</dbReference>
<comment type="caution">
    <text evidence="4">The sequence shown here is derived from an EMBL/GenBank/DDBJ whole genome shotgun (WGS) entry which is preliminary data.</text>
</comment>
<evidence type="ECO:0000256" key="3">
    <source>
        <dbReference type="ARBA" id="ARBA00035520"/>
    </source>
</evidence>
<proteinExistence type="inferred from homology"/>
<dbReference type="Pfam" id="PF01250">
    <property type="entry name" value="Ribosomal_S6"/>
    <property type="match status" value="1"/>
</dbReference>
<sequence length="167" mass="18884">MQDGEVKDKNEISEGADFKVYELGYLLAPTIAEENIPVSYGNLKDLVSSFGGELISDEIPKMIPLAYSMSKVVANVRNKFNTAYFGWSKFVMDSDKILELKKHLDLDSNFIRFLILKTVKENTIAAKRFVRGDSYKRLPTRRSIDSETAVPINKEEIDKEIDALVAV</sequence>
<protein>
    <recommendedName>
        <fullName evidence="2">Small ribosomal subunit protein bS6</fullName>
    </recommendedName>
    <alternativeName>
        <fullName evidence="3">30S ribosomal protein S6</fullName>
    </alternativeName>
</protein>
<comment type="similarity">
    <text evidence="1">Belongs to the bacterial ribosomal protein bS6 family.</text>
</comment>
<dbReference type="InterPro" id="IPR014717">
    <property type="entry name" value="Transl_elong_EF1B/ribsomal_bS6"/>
</dbReference>
<dbReference type="InterPro" id="IPR035980">
    <property type="entry name" value="Ribosomal_bS6_sf"/>
</dbReference>
<reference evidence="4 5" key="1">
    <citation type="journal article" date="2016" name="Nat. Commun.">
        <title>Thousands of microbial genomes shed light on interconnected biogeochemical processes in an aquifer system.</title>
        <authorList>
            <person name="Anantharaman K."/>
            <person name="Brown C.T."/>
            <person name="Hug L.A."/>
            <person name="Sharon I."/>
            <person name="Castelle C.J."/>
            <person name="Probst A.J."/>
            <person name="Thomas B.C."/>
            <person name="Singh A."/>
            <person name="Wilkins M.J."/>
            <person name="Karaoz U."/>
            <person name="Brodie E.L."/>
            <person name="Williams K.H."/>
            <person name="Hubbard S.S."/>
            <person name="Banfield J.F."/>
        </authorList>
    </citation>
    <scope>NUCLEOTIDE SEQUENCE [LARGE SCALE GENOMIC DNA]</scope>
</reference>
<dbReference type="GO" id="GO:0003735">
    <property type="term" value="F:structural constituent of ribosome"/>
    <property type="evidence" value="ECO:0007669"/>
    <property type="project" value="InterPro"/>
</dbReference>
<dbReference type="EMBL" id="MFTP01000012">
    <property type="protein sequence ID" value="OGI65803.1"/>
    <property type="molecule type" value="Genomic_DNA"/>
</dbReference>
<gene>
    <name evidence="4" type="ORF">A2647_00285</name>
</gene>
<evidence type="ECO:0000256" key="2">
    <source>
        <dbReference type="ARBA" id="ARBA00035294"/>
    </source>
</evidence>
<dbReference type="Proteomes" id="UP000177370">
    <property type="component" value="Unassembled WGS sequence"/>
</dbReference>
<dbReference type="AlphaFoldDB" id="A0A1F6V821"/>
<dbReference type="GO" id="GO:0006412">
    <property type="term" value="P:translation"/>
    <property type="evidence" value="ECO:0007669"/>
    <property type="project" value="InterPro"/>
</dbReference>
<dbReference type="SUPFAM" id="SSF54995">
    <property type="entry name" value="Ribosomal protein S6"/>
    <property type="match status" value="1"/>
</dbReference>
<organism evidence="4 5">
    <name type="scientific">Candidatus Nomurabacteria bacterium RIFCSPHIGHO2_01_FULL_40_24b</name>
    <dbReference type="NCBI Taxonomy" id="1801739"/>
    <lineage>
        <taxon>Bacteria</taxon>
        <taxon>Candidatus Nomuraibacteriota</taxon>
    </lineage>
</organism>
<dbReference type="Gene3D" id="3.30.70.60">
    <property type="match status" value="1"/>
</dbReference>
<evidence type="ECO:0000256" key="1">
    <source>
        <dbReference type="ARBA" id="ARBA00009512"/>
    </source>
</evidence>